<keyword evidence="3" id="KW-1185">Reference proteome</keyword>
<reference evidence="2" key="1">
    <citation type="submission" date="2020-06" db="EMBL/GenBank/DDBJ databases">
        <title>Draft genome of Bugula neritina, a colonial animal packing powerful symbionts and potential medicines.</title>
        <authorList>
            <person name="Rayko M."/>
        </authorList>
    </citation>
    <scope>NUCLEOTIDE SEQUENCE [LARGE SCALE GENOMIC DNA]</scope>
    <source>
        <strain evidence="2">Kwan_BN1</strain>
    </source>
</reference>
<dbReference type="Proteomes" id="UP000593567">
    <property type="component" value="Unassembled WGS sequence"/>
</dbReference>
<evidence type="ECO:0000313" key="3">
    <source>
        <dbReference type="Proteomes" id="UP000593567"/>
    </source>
</evidence>
<evidence type="ECO:0000256" key="1">
    <source>
        <dbReference type="SAM" id="MobiDB-lite"/>
    </source>
</evidence>
<feature type="compositionally biased region" description="Polar residues" evidence="1">
    <location>
        <begin position="184"/>
        <end position="194"/>
    </location>
</feature>
<proteinExistence type="predicted"/>
<protein>
    <submittedName>
        <fullName evidence="2">Uncharacterized protein</fullName>
    </submittedName>
</protein>
<feature type="compositionally biased region" description="Polar residues" evidence="1">
    <location>
        <begin position="240"/>
        <end position="250"/>
    </location>
</feature>
<dbReference type="AlphaFoldDB" id="A0A7J7K202"/>
<feature type="compositionally biased region" description="Basic and acidic residues" evidence="1">
    <location>
        <begin position="195"/>
        <end position="213"/>
    </location>
</feature>
<name>A0A7J7K202_BUGNE</name>
<accession>A0A7J7K202</accession>
<organism evidence="2 3">
    <name type="scientific">Bugula neritina</name>
    <name type="common">Brown bryozoan</name>
    <name type="synonym">Sertularia neritina</name>
    <dbReference type="NCBI Taxonomy" id="10212"/>
    <lineage>
        <taxon>Eukaryota</taxon>
        <taxon>Metazoa</taxon>
        <taxon>Spiralia</taxon>
        <taxon>Lophotrochozoa</taxon>
        <taxon>Bryozoa</taxon>
        <taxon>Gymnolaemata</taxon>
        <taxon>Cheilostomatida</taxon>
        <taxon>Flustrina</taxon>
        <taxon>Buguloidea</taxon>
        <taxon>Bugulidae</taxon>
        <taxon>Bugula</taxon>
    </lineage>
</organism>
<feature type="region of interest" description="Disordered" evidence="1">
    <location>
        <begin position="184"/>
        <end position="250"/>
    </location>
</feature>
<comment type="caution">
    <text evidence="2">The sequence shown here is derived from an EMBL/GenBank/DDBJ whole genome shotgun (WGS) entry which is preliminary data.</text>
</comment>
<gene>
    <name evidence="2" type="ORF">EB796_009478</name>
</gene>
<sequence>MSKKQKSNNKTGKWKDISRRIINQRKLSAIAEKDKYLPEHQTKPLDDQNYYSQTGYYSDITTLDNIPKRRKANSKKSKNRWKHITKRKLPQILSIGDKRPSNQYDVIGYSENITDMVELKTAEMLAKNNRLAETTEVVEITIPEPIAEESKVVQADYFDFTEEDNAPLRDDDDDDVAKAIMAEYNSQFAKSEQSVPEKKKPVQNKNPEKDSKASKTNKKKAMANSKKFGQPRNKTKKQNSTKINTTNKFG</sequence>
<dbReference type="EMBL" id="VXIV02001526">
    <property type="protein sequence ID" value="KAF6032203.1"/>
    <property type="molecule type" value="Genomic_DNA"/>
</dbReference>
<evidence type="ECO:0000313" key="2">
    <source>
        <dbReference type="EMBL" id="KAF6032203.1"/>
    </source>
</evidence>